<dbReference type="EMBL" id="JARJCN010000029">
    <property type="protein sequence ID" value="KAJ7087221.1"/>
    <property type="molecule type" value="Genomic_DNA"/>
</dbReference>
<dbReference type="Proteomes" id="UP001222325">
    <property type="component" value="Unassembled WGS sequence"/>
</dbReference>
<feature type="compositionally biased region" description="Polar residues" evidence="1">
    <location>
        <begin position="93"/>
        <end position="113"/>
    </location>
</feature>
<dbReference type="AlphaFoldDB" id="A0AAD6U1Q6"/>
<gene>
    <name evidence="2" type="ORF">B0H15DRAFT_303744</name>
</gene>
<proteinExistence type="predicted"/>
<protein>
    <submittedName>
        <fullName evidence="2">Uncharacterized protein</fullName>
    </submittedName>
</protein>
<reference evidence="2" key="1">
    <citation type="submission" date="2023-03" db="EMBL/GenBank/DDBJ databases">
        <title>Massive genome expansion in bonnet fungi (Mycena s.s.) driven by repeated elements and novel gene families across ecological guilds.</title>
        <authorList>
            <consortium name="Lawrence Berkeley National Laboratory"/>
            <person name="Harder C.B."/>
            <person name="Miyauchi S."/>
            <person name="Viragh M."/>
            <person name="Kuo A."/>
            <person name="Thoen E."/>
            <person name="Andreopoulos B."/>
            <person name="Lu D."/>
            <person name="Skrede I."/>
            <person name="Drula E."/>
            <person name="Henrissat B."/>
            <person name="Morin E."/>
            <person name="Kohler A."/>
            <person name="Barry K."/>
            <person name="LaButti K."/>
            <person name="Morin E."/>
            <person name="Salamov A."/>
            <person name="Lipzen A."/>
            <person name="Mereny Z."/>
            <person name="Hegedus B."/>
            <person name="Baldrian P."/>
            <person name="Stursova M."/>
            <person name="Weitz H."/>
            <person name="Taylor A."/>
            <person name="Grigoriev I.V."/>
            <person name="Nagy L.G."/>
            <person name="Martin F."/>
            <person name="Kauserud H."/>
        </authorList>
    </citation>
    <scope>NUCLEOTIDE SEQUENCE</scope>
    <source>
        <strain evidence="2">CBHHK173m</strain>
    </source>
</reference>
<comment type="caution">
    <text evidence="2">The sequence shown here is derived from an EMBL/GenBank/DDBJ whole genome shotgun (WGS) entry which is preliminary data.</text>
</comment>
<sequence>MVSSIKRKYITPQGSEAGVECPPRADTDTGLSDFPGSGGTTSACGDTDSDFEPAKKKTRVTGTKQHILSVDGRVGARDIISRPPERASVAPVASTSRPASVTASDTSKTNSDAATPHAPQPHSPAANVSTSAWWVQPRPNRTPSAALAALMEEAFGPGSAARGEGAKPRRGAGAGGQGSREQAKGKGKAKGGRGRGRGRGTEMGIMGTGVKGVGRESASDSNGGGVSEGGSESRFDVQGGMDVDAQPEDVSLTDDASTSAASTHGGTKAHIVEAETNSDSDSAVAARWIEMQARVRGKRPLGR</sequence>
<feature type="compositionally biased region" description="Basic residues" evidence="1">
    <location>
        <begin position="185"/>
        <end position="198"/>
    </location>
</feature>
<organism evidence="2 3">
    <name type="scientific">Mycena belliarum</name>
    <dbReference type="NCBI Taxonomy" id="1033014"/>
    <lineage>
        <taxon>Eukaryota</taxon>
        <taxon>Fungi</taxon>
        <taxon>Dikarya</taxon>
        <taxon>Basidiomycota</taxon>
        <taxon>Agaricomycotina</taxon>
        <taxon>Agaricomycetes</taxon>
        <taxon>Agaricomycetidae</taxon>
        <taxon>Agaricales</taxon>
        <taxon>Marasmiineae</taxon>
        <taxon>Mycenaceae</taxon>
        <taxon>Mycena</taxon>
    </lineage>
</organism>
<feature type="compositionally biased region" description="Low complexity" evidence="1">
    <location>
        <begin position="253"/>
        <end position="263"/>
    </location>
</feature>
<accession>A0AAD6U1Q6</accession>
<evidence type="ECO:0000313" key="3">
    <source>
        <dbReference type="Proteomes" id="UP001222325"/>
    </source>
</evidence>
<feature type="compositionally biased region" description="Basic and acidic residues" evidence="1">
    <location>
        <begin position="74"/>
        <end position="85"/>
    </location>
</feature>
<evidence type="ECO:0000313" key="2">
    <source>
        <dbReference type="EMBL" id="KAJ7087221.1"/>
    </source>
</evidence>
<feature type="region of interest" description="Disordered" evidence="1">
    <location>
        <begin position="157"/>
        <end position="283"/>
    </location>
</feature>
<feature type="region of interest" description="Disordered" evidence="1">
    <location>
        <begin position="1"/>
        <end position="139"/>
    </location>
</feature>
<name>A0AAD6U1Q6_9AGAR</name>
<keyword evidence="3" id="KW-1185">Reference proteome</keyword>
<feature type="compositionally biased region" description="Polar residues" evidence="1">
    <location>
        <begin position="126"/>
        <end position="139"/>
    </location>
</feature>
<evidence type="ECO:0000256" key="1">
    <source>
        <dbReference type="SAM" id="MobiDB-lite"/>
    </source>
</evidence>